<protein>
    <recommendedName>
        <fullName evidence="1">DUF668 domain-containing protein</fullName>
    </recommendedName>
</protein>
<reference evidence="2" key="1">
    <citation type="submission" date="2022-12" db="EMBL/GenBank/DDBJ databases">
        <title>Draft genome assemblies for two species of Escallonia (Escalloniales).</title>
        <authorList>
            <person name="Chanderbali A."/>
            <person name="Dervinis C."/>
            <person name="Anghel I."/>
            <person name="Soltis D."/>
            <person name="Soltis P."/>
            <person name="Zapata F."/>
        </authorList>
    </citation>
    <scope>NUCLEOTIDE SEQUENCE</scope>
    <source>
        <strain evidence="2">UCBG64.0493</strain>
        <tissue evidence="2">Leaf</tissue>
    </source>
</reference>
<name>A0AA88VE44_9ASTE</name>
<feature type="domain" description="DUF668" evidence="1">
    <location>
        <begin position="197"/>
        <end position="285"/>
    </location>
</feature>
<accession>A0AA88VE44</accession>
<evidence type="ECO:0000313" key="3">
    <source>
        <dbReference type="Proteomes" id="UP001188597"/>
    </source>
</evidence>
<gene>
    <name evidence="2" type="ORF">RJ639_016703</name>
</gene>
<dbReference type="InterPro" id="IPR007700">
    <property type="entry name" value="DUF668"/>
</dbReference>
<sequence length="331" mass="37382">MDIMDKRSGTYAGQGYKNDTLNLLGFLGTTRGKKKANYRGNRVEFTKKVADISIITDDRYGITYLNSKDVAFLLSLACAERLDRDATAVARLGSKCSDSELNRFDLVYTDLKLGTIDMGKLEYGSKEMQKRIDKMERLISATSNLYTALESLTEMEISKIKLKQWKKNTVAMQEDDGYGENGAGKNNRVFHAARPLTVGGSGLALRYANVILLAEQYLDLVVVIGNDARQNLYHMLPENLKASVRTKLKKKVRVMEDDESLAAGWREALTEMMGWLAPMAHDTLKWQMERTFERKKFDLKPSVLLLQTLHFADKEKTEAAIARMRSLLVGI</sequence>
<dbReference type="Proteomes" id="UP001188597">
    <property type="component" value="Unassembled WGS sequence"/>
</dbReference>
<dbReference type="AlphaFoldDB" id="A0AA88VE44"/>
<dbReference type="PANTHER" id="PTHR31371:SF13">
    <property type="entry name" value="OS05G0457600 PROTEIN"/>
    <property type="match status" value="1"/>
</dbReference>
<evidence type="ECO:0000313" key="2">
    <source>
        <dbReference type="EMBL" id="KAK3007146.1"/>
    </source>
</evidence>
<evidence type="ECO:0000259" key="1">
    <source>
        <dbReference type="Pfam" id="PF05003"/>
    </source>
</evidence>
<organism evidence="2 3">
    <name type="scientific">Escallonia herrerae</name>
    <dbReference type="NCBI Taxonomy" id="1293975"/>
    <lineage>
        <taxon>Eukaryota</taxon>
        <taxon>Viridiplantae</taxon>
        <taxon>Streptophyta</taxon>
        <taxon>Embryophyta</taxon>
        <taxon>Tracheophyta</taxon>
        <taxon>Spermatophyta</taxon>
        <taxon>Magnoliopsida</taxon>
        <taxon>eudicotyledons</taxon>
        <taxon>Gunneridae</taxon>
        <taxon>Pentapetalae</taxon>
        <taxon>asterids</taxon>
        <taxon>campanulids</taxon>
        <taxon>Escalloniales</taxon>
        <taxon>Escalloniaceae</taxon>
        <taxon>Escallonia</taxon>
    </lineage>
</organism>
<dbReference type="PANTHER" id="PTHR31371">
    <property type="entry name" value="BNAC09G50660D PROTEIN"/>
    <property type="match status" value="1"/>
</dbReference>
<keyword evidence="3" id="KW-1185">Reference proteome</keyword>
<comment type="caution">
    <text evidence="2">The sequence shown here is derived from an EMBL/GenBank/DDBJ whole genome shotgun (WGS) entry which is preliminary data.</text>
</comment>
<dbReference type="GO" id="GO:0045927">
    <property type="term" value="P:positive regulation of growth"/>
    <property type="evidence" value="ECO:0007669"/>
    <property type="project" value="InterPro"/>
</dbReference>
<dbReference type="Pfam" id="PF05003">
    <property type="entry name" value="DUF668"/>
    <property type="match status" value="1"/>
</dbReference>
<proteinExistence type="predicted"/>
<dbReference type="EMBL" id="JAVXUP010001902">
    <property type="protein sequence ID" value="KAK3007146.1"/>
    <property type="molecule type" value="Genomic_DNA"/>
</dbReference>